<evidence type="ECO:0000313" key="3">
    <source>
        <dbReference type="Proteomes" id="UP000228593"/>
    </source>
</evidence>
<evidence type="ECO:0000313" key="2">
    <source>
        <dbReference type="EMBL" id="PIL38095.1"/>
    </source>
</evidence>
<dbReference type="Pfam" id="PF11249">
    <property type="entry name" value="DUF3047"/>
    <property type="match status" value="1"/>
</dbReference>
<keyword evidence="1" id="KW-0732">Signal</keyword>
<protein>
    <recommendedName>
        <fullName evidence="4">DUF3047 domain-containing protein</fullName>
    </recommendedName>
</protein>
<dbReference type="EMBL" id="PDOB01000048">
    <property type="protein sequence ID" value="PIL38095.1"/>
    <property type="molecule type" value="Genomic_DNA"/>
</dbReference>
<feature type="signal peptide" evidence="1">
    <location>
        <begin position="1"/>
        <end position="23"/>
    </location>
</feature>
<comment type="caution">
    <text evidence="2">The sequence shown here is derived from an EMBL/GenBank/DDBJ whole genome shotgun (WGS) entry which is preliminary data.</text>
</comment>
<dbReference type="Proteomes" id="UP000228593">
    <property type="component" value="Unassembled WGS sequence"/>
</dbReference>
<name>A0A2G8SWC5_9BURK</name>
<dbReference type="AlphaFoldDB" id="A0A2G8SWC5"/>
<gene>
    <name evidence="2" type="ORF">CR103_19935</name>
</gene>
<sequence length="247" mass="27149">MKARMATVFAGTMAFVSVSAVQASPPVPAFSSMAPAGEIFSWLPLKPAPKAPATRYSLVGDGGATVVHAQADRSMSGLIHTLRVDTRRYPRLRWRWKIGAPVAAADMTRKDGDDYAARVYVMFDYPLERLGFGTRMKLMAGEALYGQKLPTATLNYVWDNRQPTGTMRANAYTDRARMIVLRSGPTEAGTWVTETRDLRADFRAAFGEEAPDVVALAIATDTDNTGSRAEAWYGDLQFLPPEKRPPQ</sequence>
<feature type="chain" id="PRO_5013775637" description="DUF3047 domain-containing protein" evidence="1">
    <location>
        <begin position="24"/>
        <end position="247"/>
    </location>
</feature>
<dbReference type="InterPro" id="IPR021409">
    <property type="entry name" value="DUF3047"/>
</dbReference>
<reference evidence="2 3" key="1">
    <citation type="submission" date="2017-10" db="EMBL/GenBank/DDBJ databases">
        <title>Massilia psychrophilum sp. nov., a novel purple-pigmented bacterium isolated from Tianshan glacier, Xinjiang Municipality, China.</title>
        <authorList>
            <person name="Wang H."/>
        </authorList>
    </citation>
    <scope>NUCLEOTIDE SEQUENCE [LARGE SCALE GENOMIC DNA]</scope>
    <source>
        <strain evidence="2 3">JCM 30813</strain>
    </source>
</reference>
<keyword evidence="3" id="KW-1185">Reference proteome</keyword>
<proteinExistence type="predicted"/>
<accession>A0A2G8SWC5</accession>
<evidence type="ECO:0000256" key="1">
    <source>
        <dbReference type="SAM" id="SignalP"/>
    </source>
</evidence>
<organism evidence="2 3">
    <name type="scientific">Massilia psychrophila</name>
    <dbReference type="NCBI Taxonomy" id="1603353"/>
    <lineage>
        <taxon>Bacteria</taxon>
        <taxon>Pseudomonadati</taxon>
        <taxon>Pseudomonadota</taxon>
        <taxon>Betaproteobacteria</taxon>
        <taxon>Burkholderiales</taxon>
        <taxon>Oxalobacteraceae</taxon>
        <taxon>Telluria group</taxon>
        <taxon>Massilia</taxon>
    </lineage>
</organism>
<evidence type="ECO:0008006" key="4">
    <source>
        <dbReference type="Google" id="ProtNLM"/>
    </source>
</evidence>